<keyword evidence="1" id="KW-0472">Membrane</keyword>
<keyword evidence="1" id="KW-1133">Transmembrane helix</keyword>
<evidence type="ECO:0008006" key="5">
    <source>
        <dbReference type="Google" id="ProtNLM"/>
    </source>
</evidence>
<dbReference type="EMBL" id="CAJZBQ010000048">
    <property type="protein sequence ID" value="CAG9329798.1"/>
    <property type="molecule type" value="Genomic_DNA"/>
</dbReference>
<evidence type="ECO:0000256" key="2">
    <source>
        <dbReference type="SAM" id="SignalP"/>
    </source>
</evidence>
<name>A0AAU9K757_9CILI</name>
<keyword evidence="2" id="KW-0732">Signal</keyword>
<keyword evidence="4" id="KW-1185">Reference proteome</keyword>
<dbReference type="AlphaFoldDB" id="A0AAU9K757"/>
<feature type="chain" id="PRO_5043874392" description="Transmembrane protein" evidence="2">
    <location>
        <begin position="16"/>
        <end position="213"/>
    </location>
</feature>
<keyword evidence="1" id="KW-0812">Transmembrane</keyword>
<evidence type="ECO:0000313" key="3">
    <source>
        <dbReference type="EMBL" id="CAG9329798.1"/>
    </source>
</evidence>
<feature type="signal peptide" evidence="2">
    <location>
        <begin position="1"/>
        <end position="15"/>
    </location>
</feature>
<organism evidence="3 4">
    <name type="scientific">Blepharisma stoltei</name>
    <dbReference type="NCBI Taxonomy" id="1481888"/>
    <lineage>
        <taxon>Eukaryota</taxon>
        <taxon>Sar</taxon>
        <taxon>Alveolata</taxon>
        <taxon>Ciliophora</taxon>
        <taxon>Postciliodesmatophora</taxon>
        <taxon>Heterotrichea</taxon>
        <taxon>Heterotrichida</taxon>
        <taxon>Blepharismidae</taxon>
        <taxon>Blepharisma</taxon>
    </lineage>
</organism>
<evidence type="ECO:0000313" key="4">
    <source>
        <dbReference type="Proteomes" id="UP001162131"/>
    </source>
</evidence>
<dbReference type="Proteomes" id="UP001162131">
    <property type="component" value="Unassembled WGS sequence"/>
</dbReference>
<gene>
    <name evidence="3" type="ORF">BSTOLATCC_MIC49414</name>
</gene>
<sequence length="213" mass="24358">MITLIIPLFFWIASSQITTQGVFKYNAYSSAKILSKNESHPELYGSKFSSNCVKLCLETSLVNNELTCKNLCNCSIKSPQKISSKFLETCEHSLILTEKSYENIKNSIEKSITEDKVKHIAFLTTNIPDKENCLTDCKEFCFGLQGDKDVCMNVCVNKFCPNEITQIESPNDWSFSVEFIVILILAVIIAKQIRYLKRTYGRRENLETGYMRL</sequence>
<protein>
    <recommendedName>
        <fullName evidence="5">Transmembrane protein</fullName>
    </recommendedName>
</protein>
<comment type="caution">
    <text evidence="3">The sequence shown here is derived from an EMBL/GenBank/DDBJ whole genome shotgun (WGS) entry which is preliminary data.</text>
</comment>
<evidence type="ECO:0000256" key="1">
    <source>
        <dbReference type="SAM" id="Phobius"/>
    </source>
</evidence>
<reference evidence="3" key="1">
    <citation type="submission" date="2021-09" db="EMBL/GenBank/DDBJ databases">
        <authorList>
            <consortium name="AG Swart"/>
            <person name="Singh M."/>
            <person name="Singh A."/>
            <person name="Seah K."/>
            <person name="Emmerich C."/>
        </authorList>
    </citation>
    <scope>NUCLEOTIDE SEQUENCE</scope>
    <source>
        <strain evidence="3">ATCC30299</strain>
    </source>
</reference>
<accession>A0AAU9K757</accession>
<proteinExistence type="predicted"/>
<feature type="transmembrane region" description="Helical" evidence="1">
    <location>
        <begin position="173"/>
        <end position="193"/>
    </location>
</feature>